<dbReference type="PANTHER" id="PTHR47961">
    <property type="entry name" value="DNA POLYMERASE THETA, PUTATIVE (AFU_ORTHOLOGUE AFUA_1G05260)-RELATED"/>
    <property type="match status" value="1"/>
</dbReference>
<dbReference type="PANTHER" id="PTHR47961:SF6">
    <property type="entry name" value="DNA-DIRECTED DNA POLYMERASE"/>
    <property type="match status" value="1"/>
</dbReference>
<dbReference type="EMBL" id="JBHTKA010000002">
    <property type="protein sequence ID" value="MFD0999688.1"/>
    <property type="molecule type" value="Genomic_DNA"/>
</dbReference>
<dbReference type="SMART" id="SM00487">
    <property type="entry name" value="DEXDc"/>
    <property type="match status" value="1"/>
</dbReference>
<dbReference type="InterPro" id="IPR011545">
    <property type="entry name" value="DEAD/DEAH_box_helicase_dom"/>
</dbReference>
<keyword evidence="3 7" id="KW-0347">Helicase</keyword>
<accession>A0ABW3K390</accession>
<evidence type="ECO:0000313" key="8">
    <source>
        <dbReference type="Proteomes" id="UP001597112"/>
    </source>
</evidence>
<dbReference type="Gene3D" id="3.40.50.300">
    <property type="entry name" value="P-loop containing nucleotide triphosphate hydrolases"/>
    <property type="match status" value="2"/>
</dbReference>
<dbReference type="GO" id="GO:0004386">
    <property type="term" value="F:helicase activity"/>
    <property type="evidence" value="ECO:0007669"/>
    <property type="project" value="UniProtKB-KW"/>
</dbReference>
<gene>
    <name evidence="7" type="ORF">ACFQ21_10235</name>
</gene>
<feature type="domain" description="Helicase ATP-binding" evidence="5">
    <location>
        <begin position="243"/>
        <end position="416"/>
    </location>
</feature>
<keyword evidence="1" id="KW-0547">Nucleotide-binding</keyword>
<evidence type="ECO:0000256" key="2">
    <source>
        <dbReference type="ARBA" id="ARBA00022801"/>
    </source>
</evidence>
<dbReference type="SUPFAM" id="SSF52540">
    <property type="entry name" value="P-loop containing nucleoside triphosphate hydrolases"/>
    <property type="match status" value="1"/>
</dbReference>
<dbReference type="InterPro" id="IPR050474">
    <property type="entry name" value="Hel308_SKI2-like"/>
</dbReference>
<dbReference type="SMART" id="SM00490">
    <property type="entry name" value="HELICc"/>
    <property type="match status" value="1"/>
</dbReference>
<evidence type="ECO:0000259" key="6">
    <source>
        <dbReference type="PROSITE" id="PS51194"/>
    </source>
</evidence>
<dbReference type="Pfam" id="PF00270">
    <property type="entry name" value="DEAD"/>
    <property type="match status" value="1"/>
</dbReference>
<organism evidence="7 8">
    <name type="scientific">Ohtaekwangia kribbensis</name>
    <dbReference type="NCBI Taxonomy" id="688913"/>
    <lineage>
        <taxon>Bacteria</taxon>
        <taxon>Pseudomonadati</taxon>
        <taxon>Bacteroidota</taxon>
        <taxon>Cytophagia</taxon>
        <taxon>Cytophagales</taxon>
        <taxon>Fulvivirgaceae</taxon>
        <taxon>Ohtaekwangia</taxon>
    </lineage>
</organism>
<keyword evidence="8" id="KW-1185">Reference proteome</keyword>
<dbReference type="RefSeq" id="WP_377578597.1">
    <property type="nucleotide sequence ID" value="NZ_JBHTKA010000002.1"/>
</dbReference>
<keyword evidence="4" id="KW-0067">ATP-binding</keyword>
<feature type="domain" description="Helicase C-terminal" evidence="6">
    <location>
        <begin position="504"/>
        <end position="678"/>
    </location>
</feature>
<evidence type="ECO:0000256" key="3">
    <source>
        <dbReference type="ARBA" id="ARBA00022806"/>
    </source>
</evidence>
<dbReference type="Pfam" id="PF00271">
    <property type="entry name" value="Helicase_C"/>
    <property type="match status" value="1"/>
</dbReference>
<dbReference type="PROSITE" id="PS51194">
    <property type="entry name" value="HELICASE_CTER"/>
    <property type="match status" value="1"/>
</dbReference>
<evidence type="ECO:0000256" key="4">
    <source>
        <dbReference type="ARBA" id="ARBA00022840"/>
    </source>
</evidence>
<evidence type="ECO:0000256" key="1">
    <source>
        <dbReference type="ARBA" id="ARBA00022741"/>
    </source>
</evidence>
<proteinExistence type="predicted"/>
<dbReference type="Proteomes" id="UP001597112">
    <property type="component" value="Unassembled WGS sequence"/>
</dbReference>
<dbReference type="InterPro" id="IPR001650">
    <property type="entry name" value="Helicase_C-like"/>
</dbReference>
<dbReference type="InterPro" id="IPR027417">
    <property type="entry name" value="P-loop_NTPase"/>
</dbReference>
<reference evidence="8" key="1">
    <citation type="journal article" date="2019" name="Int. J. Syst. Evol. Microbiol.">
        <title>The Global Catalogue of Microorganisms (GCM) 10K type strain sequencing project: providing services to taxonomists for standard genome sequencing and annotation.</title>
        <authorList>
            <consortium name="The Broad Institute Genomics Platform"/>
            <consortium name="The Broad Institute Genome Sequencing Center for Infectious Disease"/>
            <person name="Wu L."/>
            <person name="Ma J."/>
        </authorList>
    </citation>
    <scope>NUCLEOTIDE SEQUENCE [LARGE SCALE GENOMIC DNA]</scope>
    <source>
        <strain evidence="8">CCUG 58938</strain>
    </source>
</reference>
<dbReference type="PROSITE" id="PS51192">
    <property type="entry name" value="HELICASE_ATP_BIND_1"/>
    <property type="match status" value="1"/>
</dbReference>
<protein>
    <submittedName>
        <fullName evidence="7">DEAD/DEAH box helicase</fullName>
    </submittedName>
</protein>
<name>A0ABW3K390_9BACT</name>
<evidence type="ECO:0000313" key="7">
    <source>
        <dbReference type="EMBL" id="MFD0999688.1"/>
    </source>
</evidence>
<evidence type="ECO:0000259" key="5">
    <source>
        <dbReference type="PROSITE" id="PS51192"/>
    </source>
</evidence>
<sequence length="986" mass="110915">MISPEAEAIRLLAVTRSKSKMFEYHVPENRHIQVSSSVSNLVDLGIGILGDQNSDNNGVQQPNLLFSARYFDSLNGSQIQSNDGPYLKLLSAIAYYLGGFPGSTHVMLRDTQSLNIDASGIENLILRVLRKDRIALDLDPDNSLSSFISIANESFTRFLDTGDTEENLRTTFSKLRDAALHDGNDRELFLADVLQVLIGKYLEHSIWLSLPSFSGAEKQLWSPYILKQNAIKELWPAQMLLGSNGVFNGSSAVVQMPTSAGKTKSAELIIRSAILKGRSKVSVIVAPFRALCQEICNSLIDEFQGEPNVKVSLVSDVMQDDFTIELQELFYVIILTPEKLDFILRHNPEFSNSIGLIIFDEAHLFDDPFRGPKFEMLLASLKSKLSPQIQRILISAVMPNSEEIGSWFIGDQCKNVIARDLHPTAKSTAFVNWLGQNGQLSFRNESDVNREDFFVPFLLSEQQLTLKGRETKERFFPVKNDPGSIALSLGCRLVQSGSVAIFCGRKDSVSSLCSVVVDAFDRDATIANPADFGDEIELSRLQRYIKNTLGDHLDYHKASLLGILPHHGSTPQGLRLSVEYALQKEHSKFVICTSTLAQGVNLPIRYLIVTTDRQGEDEIKTRDFHNLIGRAGRALKYTEGTTIFANDSIIREAWRLSHTKELLDPSNSEMCLSRLSILVEPRPDDETQASFYDRNRRVVEAEVGLFLLQVLSEIRANESITEKAKILAENTLAYFQADVEGKQALVNYFVDRAHQIAEQEPSVEKRVIFSKSVLSLSDTQDVHNFLEERVDEINLVNSAEELLERLWPIIHVKNEDFPKKIESTRLLAASILWIKGSGFAEIFNLLEDEDFSKATAKRKRRPNVDIIVSLCENLIGFRCSLVVGSCLEILQLFDRYNREKDSIFKQLQKMLRYGIKQRLEIKLYELGFSDRNLVVELAGIISDDLAGLELSALQNSFRTNLVSISEVISTKYPAYFTKKLNDFLAE</sequence>
<keyword evidence="2" id="KW-0378">Hydrolase</keyword>
<dbReference type="InterPro" id="IPR014001">
    <property type="entry name" value="Helicase_ATP-bd"/>
</dbReference>
<comment type="caution">
    <text evidence="7">The sequence shown here is derived from an EMBL/GenBank/DDBJ whole genome shotgun (WGS) entry which is preliminary data.</text>
</comment>